<dbReference type="InterPro" id="IPR002477">
    <property type="entry name" value="Peptidoglycan-bd-like"/>
</dbReference>
<keyword evidence="4" id="KW-1185">Reference proteome</keyword>
<feature type="domain" description="Peptidoglycan binding-like" evidence="2">
    <location>
        <begin position="435"/>
        <end position="488"/>
    </location>
</feature>
<gene>
    <name evidence="3" type="ORF">ACMU_03285</name>
</gene>
<organism evidence="3 4">
    <name type="scientific">Actibacterium mucosum KCTC 23349</name>
    <dbReference type="NCBI Taxonomy" id="1454373"/>
    <lineage>
        <taxon>Bacteria</taxon>
        <taxon>Pseudomonadati</taxon>
        <taxon>Pseudomonadota</taxon>
        <taxon>Alphaproteobacteria</taxon>
        <taxon>Rhodobacterales</taxon>
        <taxon>Roseobacteraceae</taxon>
        <taxon>Actibacterium</taxon>
    </lineage>
</organism>
<evidence type="ECO:0000313" key="4">
    <source>
        <dbReference type="Proteomes" id="UP000026249"/>
    </source>
</evidence>
<feature type="domain" description="Peptidoglycan binding-like" evidence="2">
    <location>
        <begin position="286"/>
        <end position="341"/>
    </location>
</feature>
<protein>
    <recommendedName>
        <fullName evidence="2">Peptidoglycan binding-like domain-containing protein</fullName>
    </recommendedName>
</protein>
<evidence type="ECO:0000259" key="2">
    <source>
        <dbReference type="Pfam" id="PF01471"/>
    </source>
</evidence>
<dbReference type="InterPro" id="IPR036365">
    <property type="entry name" value="PGBD-like_sf"/>
</dbReference>
<reference evidence="3 4" key="1">
    <citation type="submission" date="2014-03" db="EMBL/GenBank/DDBJ databases">
        <title>Draft Genome Sequence of Actibacterium mucosum KCTC 23349, a Marine Alphaproteobacterium with Complex Ionic Requirements Isolated from Mediterranean Seawater at Malvarrosa Beach, Valencia, Spain.</title>
        <authorList>
            <person name="Arahal D.R."/>
            <person name="Shao Z."/>
            <person name="Lai Q."/>
            <person name="Pujalte M.J."/>
        </authorList>
    </citation>
    <scope>NUCLEOTIDE SEQUENCE [LARGE SCALE GENOMIC DNA]</scope>
    <source>
        <strain evidence="3 4">KCTC 23349</strain>
    </source>
</reference>
<dbReference type="Pfam" id="PF01471">
    <property type="entry name" value="PG_binding_1"/>
    <property type="match status" value="2"/>
</dbReference>
<dbReference type="Proteomes" id="UP000026249">
    <property type="component" value="Unassembled WGS sequence"/>
</dbReference>
<dbReference type="OrthoDB" id="8092964at2"/>
<evidence type="ECO:0000256" key="1">
    <source>
        <dbReference type="SAM" id="SignalP"/>
    </source>
</evidence>
<feature type="signal peptide" evidence="1">
    <location>
        <begin position="1"/>
        <end position="21"/>
    </location>
</feature>
<comment type="caution">
    <text evidence="3">The sequence shown here is derived from an EMBL/GenBank/DDBJ whole genome shotgun (WGS) entry which is preliminary data.</text>
</comment>
<dbReference type="EMBL" id="JFKE01000001">
    <property type="protein sequence ID" value="KAJ57544.1"/>
    <property type="molecule type" value="Genomic_DNA"/>
</dbReference>
<evidence type="ECO:0000313" key="3">
    <source>
        <dbReference type="EMBL" id="KAJ57544.1"/>
    </source>
</evidence>
<feature type="chain" id="PRO_5001559718" description="Peptidoglycan binding-like domain-containing protein" evidence="1">
    <location>
        <begin position="22"/>
        <end position="492"/>
    </location>
</feature>
<accession>A0A037ZN83</accession>
<dbReference type="RefSeq" id="WP_035255926.1">
    <property type="nucleotide sequence ID" value="NZ_JFKE01000001.1"/>
</dbReference>
<proteinExistence type="predicted"/>
<dbReference type="STRING" id="1454373.ACMU_03285"/>
<dbReference type="AlphaFoldDB" id="A0A037ZN83"/>
<dbReference type="Gene3D" id="1.10.101.10">
    <property type="entry name" value="PGBD-like superfamily/PGBD"/>
    <property type="match status" value="2"/>
</dbReference>
<name>A0A037ZN83_9RHOB</name>
<dbReference type="SUPFAM" id="SSF47090">
    <property type="entry name" value="PGBD-like"/>
    <property type="match status" value="2"/>
</dbReference>
<keyword evidence="1" id="KW-0732">Signal</keyword>
<dbReference type="InterPro" id="IPR036366">
    <property type="entry name" value="PGBDSf"/>
</dbReference>
<sequence length="492" mass="51816">MKLRFAAALISAVVWAGSVAADNLALVISNSPKRAEWFSRGADGYLTTLNRLSRAGFSVTTVELASQAEIAEALTVFAKAITPEDRVLVLLDGTMANVSGQNWLLSGGAGAADAFTLGARAIPVAPVAELLSIAPGRSVLALSAQPVEGRLGNGVRPGLSDYAPPQGVTLFHGAPTDVFRLVGGDLLDPRRSVGAAAARASDVVASGFLPRGQSFMQDTTPTAPKMTSALFYEAAQAIGTPEAFTAYLDRYPNGAEAEAARAARSALERSKAEDAEATEAALNLSRDARRAIQTDLRALGHYNSAIDGLYGRGTRAAIAGWQESAGFPPTGYVTAAQIAVLQTQAAPILQAEAEERAKQQKADRDYWAQTGAKGTPAGFATYLERYPNGEFADIARSQLEEAQSERIAPATNDRWTQQIERAKAAEANVAKSGVARLLIEQRLASLGYEIGFVDGRFDNAARSAIQAYQQDKGIPATGYVDNATAASLLVSR</sequence>